<proteinExistence type="predicted"/>
<evidence type="ECO:0000313" key="3">
    <source>
        <dbReference type="Proteomes" id="UP000184171"/>
    </source>
</evidence>
<accession>A0A1M6E9P3</accession>
<dbReference type="RefSeq" id="WP_072906155.1">
    <property type="nucleotide sequence ID" value="NZ_FQZT01000002.1"/>
</dbReference>
<dbReference type="InterPro" id="IPR009875">
    <property type="entry name" value="PilZ_domain"/>
</dbReference>
<dbReference type="AlphaFoldDB" id="A0A1M6E9P3"/>
<reference evidence="2 3" key="1">
    <citation type="submission" date="2016-11" db="EMBL/GenBank/DDBJ databases">
        <authorList>
            <person name="Jaros S."/>
            <person name="Januszkiewicz K."/>
            <person name="Wedrychowicz H."/>
        </authorList>
    </citation>
    <scope>NUCLEOTIDE SEQUENCE [LARGE SCALE GENOMIC DNA]</scope>
    <source>
        <strain evidence="2 3">DSM 5091</strain>
    </source>
</reference>
<dbReference type="Proteomes" id="UP000184171">
    <property type="component" value="Unassembled WGS sequence"/>
</dbReference>
<dbReference type="Gene3D" id="2.40.10.220">
    <property type="entry name" value="predicted glycosyltransferase like domains"/>
    <property type="match status" value="1"/>
</dbReference>
<evidence type="ECO:0000313" key="2">
    <source>
        <dbReference type="EMBL" id="SHI82206.1"/>
    </source>
</evidence>
<organism evidence="2 3">
    <name type="scientific">Malonomonas rubra DSM 5091</name>
    <dbReference type="NCBI Taxonomy" id="1122189"/>
    <lineage>
        <taxon>Bacteria</taxon>
        <taxon>Pseudomonadati</taxon>
        <taxon>Thermodesulfobacteriota</taxon>
        <taxon>Desulfuromonadia</taxon>
        <taxon>Desulfuromonadales</taxon>
        <taxon>Geopsychrobacteraceae</taxon>
        <taxon>Malonomonas</taxon>
    </lineage>
</organism>
<name>A0A1M6E9P3_MALRU</name>
<dbReference type="GO" id="GO:0035438">
    <property type="term" value="F:cyclic-di-GMP binding"/>
    <property type="evidence" value="ECO:0007669"/>
    <property type="project" value="InterPro"/>
</dbReference>
<keyword evidence="3" id="KW-1185">Reference proteome</keyword>
<dbReference type="EMBL" id="FQZT01000002">
    <property type="protein sequence ID" value="SHI82206.1"/>
    <property type="molecule type" value="Genomic_DNA"/>
</dbReference>
<protein>
    <submittedName>
        <fullName evidence="2">PilZ domain-containing protein</fullName>
    </submittedName>
</protein>
<dbReference type="STRING" id="1122189.SAMN02745165_00995"/>
<dbReference type="Pfam" id="PF07238">
    <property type="entry name" value="PilZ"/>
    <property type="match status" value="1"/>
</dbReference>
<evidence type="ECO:0000259" key="1">
    <source>
        <dbReference type="Pfam" id="PF07238"/>
    </source>
</evidence>
<dbReference type="OrthoDB" id="5394262at2"/>
<gene>
    <name evidence="2" type="ORF">SAMN02745165_00995</name>
</gene>
<feature type="domain" description="PilZ" evidence="1">
    <location>
        <begin position="152"/>
        <end position="228"/>
    </location>
</feature>
<sequence length="233" mass="26251">MIYQRYFKNGQKILLTALEKNKDGRKEHLSATINGGDEHGFIVSLPYSEDAAHQYPFNDGQPFEISSDSMGLGVRVTGSFRRKIDGKRISLAVNNDLQMFQRRGSPRMDCKLGIRFTRSQGALQALRKTWEKNIKLLHSPSAPLIFEGFKPCYVNLSTGGIRFNLRPPVNPAELCLLLLNLDDGKPPVCALAEVVWTRPENNETIVVSGMRFINILEEDQNRIATFINSKKQG</sequence>